<keyword evidence="3" id="KW-0378">Hydrolase</keyword>
<evidence type="ECO:0000256" key="1">
    <source>
        <dbReference type="ARBA" id="ARBA00001946"/>
    </source>
</evidence>
<evidence type="ECO:0000313" key="5">
    <source>
        <dbReference type="EMBL" id="SVB02347.1"/>
    </source>
</evidence>
<dbReference type="Gene3D" id="3.40.50.1000">
    <property type="entry name" value="HAD superfamily/HAD-like"/>
    <property type="match status" value="1"/>
</dbReference>
<name>A0A382AMZ3_9ZZZZ</name>
<evidence type="ECO:0000256" key="3">
    <source>
        <dbReference type="ARBA" id="ARBA00022801"/>
    </source>
</evidence>
<dbReference type="PRINTS" id="PR00413">
    <property type="entry name" value="HADHALOGNASE"/>
</dbReference>
<protein>
    <submittedName>
        <fullName evidence="5">Uncharacterized protein</fullName>
    </submittedName>
</protein>
<dbReference type="Pfam" id="PF00702">
    <property type="entry name" value="Hydrolase"/>
    <property type="match status" value="1"/>
</dbReference>
<accession>A0A382AMZ3</accession>
<dbReference type="InterPro" id="IPR006549">
    <property type="entry name" value="HAD-SF_hydro_IIIA"/>
</dbReference>
<dbReference type="InterPro" id="IPR051400">
    <property type="entry name" value="HAD-like_hydrolase"/>
</dbReference>
<dbReference type="PANTHER" id="PTHR46470">
    <property type="entry name" value="N-ACYLNEURAMINATE-9-PHOSPHATASE"/>
    <property type="match status" value="1"/>
</dbReference>
<dbReference type="PANTHER" id="PTHR46470:SF2">
    <property type="entry name" value="GLYCERALDEHYDE 3-PHOSPHATE PHOSPHATASE"/>
    <property type="match status" value="1"/>
</dbReference>
<dbReference type="GO" id="GO:0044281">
    <property type="term" value="P:small molecule metabolic process"/>
    <property type="evidence" value="ECO:0007669"/>
    <property type="project" value="UniProtKB-ARBA"/>
</dbReference>
<dbReference type="GO" id="GO:0016791">
    <property type="term" value="F:phosphatase activity"/>
    <property type="evidence" value="ECO:0007669"/>
    <property type="project" value="TreeGrafter"/>
</dbReference>
<comment type="cofactor">
    <cofactor evidence="1">
        <name>Mg(2+)</name>
        <dbReference type="ChEBI" id="CHEBI:18420"/>
    </cofactor>
</comment>
<dbReference type="SFLD" id="SFLDG01135">
    <property type="entry name" value="C1.5.6:_HAD__Beta-PGM__Phospha"/>
    <property type="match status" value="1"/>
</dbReference>
<proteinExistence type="predicted"/>
<reference evidence="5" key="1">
    <citation type="submission" date="2018-05" db="EMBL/GenBank/DDBJ databases">
        <authorList>
            <person name="Lanie J.A."/>
            <person name="Ng W.-L."/>
            <person name="Kazmierczak K.M."/>
            <person name="Andrzejewski T.M."/>
            <person name="Davidsen T.M."/>
            <person name="Wayne K.J."/>
            <person name="Tettelin H."/>
            <person name="Glass J.I."/>
            <person name="Rusch D."/>
            <person name="Podicherti R."/>
            <person name="Tsui H.-C.T."/>
            <person name="Winkler M.E."/>
        </authorList>
    </citation>
    <scope>NUCLEOTIDE SEQUENCE</scope>
</reference>
<sequence>MSNTPIKGVVFDLDNTLLDFMQMKEFAVKAAIKGMIEAGLNVDEEKSYEEIISIYEEFGWENQKVFDEFLNKTIGKVDNKYLAAGIVAYRRAREANLMAYPNVNKTFMALAKSGMKLAVVSDAPSREAWMRIYYLNLYHFFDVVITFDDSGERKPSAKPFQMALKAMELQPDETIMVGDWPERDVVGAKQIGMKTAFARYGDTFGTVHSGADWVLDDISELIQIIDEANGRA</sequence>
<organism evidence="5">
    <name type="scientific">marine metagenome</name>
    <dbReference type="NCBI Taxonomy" id="408172"/>
    <lineage>
        <taxon>unclassified sequences</taxon>
        <taxon>metagenomes</taxon>
        <taxon>ecological metagenomes</taxon>
    </lineage>
</organism>
<gene>
    <name evidence="5" type="ORF">METZ01_LOCUS155201</name>
</gene>
<dbReference type="EMBL" id="UINC01025894">
    <property type="protein sequence ID" value="SVB02347.1"/>
    <property type="molecule type" value="Genomic_DNA"/>
</dbReference>
<keyword evidence="2" id="KW-0479">Metal-binding</keyword>
<dbReference type="InterPro" id="IPR006439">
    <property type="entry name" value="HAD-SF_hydro_IA"/>
</dbReference>
<evidence type="ECO:0000256" key="4">
    <source>
        <dbReference type="ARBA" id="ARBA00022842"/>
    </source>
</evidence>
<dbReference type="SUPFAM" id="SSF56784">
    <property type="entry name" value="HAD-like"/>
    <property type="match status" value="1"/>
</dbReference>
<dbReference type="Gene3D" id="1.10.150.520">
    <property type="match status" value="1"/>
</dbReference>
<dbReference type="SFLD" id="SFLDG01129">
    <property type="entry name" value="C1.5:_HAD__Beta-PGM__Phosphata"/>
    <property type="match status" value="1"/>
</dbReference>
<dbReference type="NCBIfam" id="TIGR01662">
    <property type="entry name" value="HAD-SF-IIIA"/>
    <property type="match status" value="1"/>
</dbReference>
<dbReference type="SFLD" id="SFLDS00003">
    <property type="entry name" value="Haloacid_Dehalogenase"/>
    <property type="match status" value="1"/>
</dbReference>
<dbReference type="InterPro" id="IPR036412">
    <property type="entry name" value="HAD-like_sf"/>
</dbReference>
<keyword evidence="4" id="KW-0460">Magnesium</keyword>
<dbReference type="AlphaFoldDB" id="A0A382AMZ3"/>
<dbReference type="NCBIfam" id="TIGR01549">
    <property type="entry name" value="HAD-SF-IA-v1"/>
    <property type="match status" value="1"/>
</dbReference>
<evidence type="ECO:0000256" key="2">
    <source>
        <dbReference type="ARBA" id="ARBA00022723"/>
    </source>
</evidence>
<dbReference type="InterPro" id="IPR023214">
    <property type="entry name" value="HAD_sf"/>
</dbReference>
<dbReference type="GO" id="GO:0046872">
    <property type="term" value="F:metal ion binding"/>
    <property type="evidence" value="ECO:0007669"/>
    <property type="project" value="UniProtKB-KW"/>
</dbReference>